<dbReference type="AlphaFoldDB" id="A0A327QY71"/>
<dbReference type="SUPFAM" id="SSF51735">
    <property type="entry name" value="NAD(P)-binding Rossmann-fold domains"/>
    <property type="match status" value="1"/>
</dbReference>
<evidence type="ECO:0000256" key="1">
    <source>
        <dbReference type="ARBA" id="ARBA00006484"/>
    </source>
</evidence>
<dbReference type="GO" id="GO:0016491">
    <property type="term" value="F:oxidoreductase activity"/>
    <property type="evidence" value="ECO:0007669"/>
    <property type="project" value="UniProtKB-KW"/>
</dbReference>
<protein>
    <submittedName>
        <fullName evidence="4">Putative oxidoreductase</fullName>
    </submittedName>
</protein>
<evidence type="ECO:0000256" key="3">
    <source>
        <dbReference type="RuleBase" id="RU000363"/>
    </source>
</evidence>
<dbReference type="GO" id="GO:0016020">
    <property type="term" value="C:membrane"/>
    <property type="evidence" value="ECO:0007669"/>
    <property type="project" value="TreeGrafter"/>
</dbReference>
<proteinExistence type="inferred from homology"/>
<dbReference type="Proteomes" id="UP000249547">
    <property type="component" value="Unassembled WGS sequence"/>
</dbReference>
<dbReference type="OrthoDB" id="9810734at2"/>
<dbReference type="InterPro" id="IPR036291">
    <property type="entry name" value="NAD(P)-bd_dom_sf"/>
</dbReference>
<evidence type="ECO:0000256" key="2">
    <source>
        <dbReference type="ARBA" id="ARBA00023002"/>
    </source>
</evidence>
<keyword evidence="2" id="KW-0560">Oxidoreductase</keyword>
<dbReference type="PANTHER" id="PTHR44196">
    <property type="entry name" value="DEHYDROGENASE/REDUCTASE SDR FAMILY MEMBER 7B"/>
    <property type="match status" value="1"/>
</dbReference>
<evidence type="ECO:0000313" key="5">
    <source>
        <dbReference type="Proteomes" id="UP000249547"/>
    </source>
</evidence>
<dbReference type="PANTHER" id="PTHR44196:SF1">
    <property type="entry name" value="DEHYDROGENASE_REDUCTASE SDR FAMILY MEMBER 7B"/>
    <property type="match status" value="1"/>
</dbReference>
<organism evidence="4 5">
    <name type="scientific">Chitinophaga skermanii</name>
    <dbReference type="NCBI Taxonomy" id="331697"/>
    <lineage>
        <taxon>Bacteria</taxon>
        <taxon>Pseudomonadati</taxon>
        <taxon>Bacteroidota</taxon>
        <taxon>Chitinophagia</taxon>
        <taxon>Chitinophagales</taxon>
        <taxon>Chitinophagaceae</taxon>
        <taxon>Chitinophaga</taxon>
    </lineage>
</organism>
<keyword evidence="5" id="KW-1185">Reference proteome</keyword>
<sequence>MNLTGNTVLVTGATAGIGLAITEALLTQGNTVLAVGRNTQLLEHLAQPTLIPIACDLSDATQLHALVHTVTTEYPQCNMVVNNAGVQYNYELPTTSACAPRIERELMLNLEVPITLTAYLLPVLMQQSTAAIINITSALAIAPKRSAAVYCATKAGLKSFTKSLTYQLSHTNVQVFEVVPPLVDTGMTRKNKGKKISPEALVKEMLQGLKNDRPVIHIGKAKLLKVLHRISPGLVERIMRNN</sequence>
<dbReference type="Pfam" id="PF00106">
    <property type="entry name" value="adh_short"/>
    <property type="match status" value="1"/>
</dbReference>
<accession>A0A327QY71</accession>
<dbReference type="RefSeq" id="WP_111596700.1">
    <property type="nucleotide sequence ID" value="NZ_QLLL01000002.1"/>
</dbReference>
<evidence type="ECO:0000313" key="4">
    <source>
        <dbReference type="EMBL" id="RAJ08562.1"/>
    </source>
</evidence>
<dbReference type="PRINTS" id="PR00081">
    <property type="entry name" value="GDHRDH"/>
</dbReference>
<dbReference type="InterPro" id="IPR002347">
    <property type="entry name" value="SDR_fam"/>
</dbReference>
<comment type="caution">
    <text evidence="4">The sequence shown here is derived from an EMBL/GenBank/DDBJ whole genome shotgun (WGS) entry which is preliminary data.</text>
</comment>
<dbReference type="EMBL" id="QLLL01000002">
    <property type="protein sequence ID" value="RAJ08562.1"/>
    <property type="molecule type" value="Genomic_DNA"/>
</dbReference>
<dbReference type="PRINTS" id="PR00080">
    <property type="entry name" value="SDRFAMILY"/>
</dbReference>
<dbReference type="Gene3D" id="3.40.50.720">
    <property type="entry name" value="NAD(P)-binding Rossmann-like Domain"/>
    <property type="match status" value="1"/>
</dbReference>
<gene>
    <name evidence="4" type="ORF">LX64_01215</name>
</gene>
<comment type="similarity">
    <text evidence="1 3">Belongs to the short-chain dehydrogenases/reductases (SDR) family.</text>
</comment>
<name>A0A327QY71_9BACT</name>
<reference evidence="4 5" key="1">
    <citation type="submission" date="2018-06" db="EMBL/GenBank/DDBJ databases">
        <title>Genomic Encyclopedia of Archaeal and Bacterial Type Strains, Phase II (KMG-II): from individual species to whole genera.</title>
        <authorList>
            <person name="Goeker M."/>
        </authorList>
    </citation>
    <scope>NUCLEOTIDE SEQUENCE [LARGE SCALE GENOMIC DNA]</scope>
    <source>
        <strain evidence="4 5">DSM 23857</strain>
    </source>
</reference>